<protein>
    <submittedName>
        <fullName evidence="1">Uncharacterized protein</fullName>
    </submittedName>
</protein>
<reference evidence="1 2" key="1">
    <citation type="submission" date="2017-09" db="EMBL/GenBank/DDBJ databases">
        <authorList>
            <person name="Ehlers B."/>
            <person name="Leendertz F.H."/>
        </authorList>
    </citation>
    <scope>NUCLEOTIDE SEQUENCE [LARGE SCALE GENOMIC DNA]</scope>
</reference>
<dbReference type="EMBL" id="MG018927">
    <property type="protein sequence ID" value="ATW58046.1"/>
    <property type="molecule type" value="Genomic_DNA"/>
</dbReference>
<organism evidence="1 2">
    <name type="scientific">Pseudomonas phage nickie</name>
    <dbReference type="NCBI Taxonomy" id="2048977"/>
    <lineage>
        <taxon>Viruses</taxon>
        <taxon>Duplodnaviria</taxon>
        <taxon>Heunggongvirae</taxon>
        <taxon>Uroviricota</taxon>
        <taxon>Caudoviricetes</taxon>
        <taxon>Nickievirus</taxon>
        <taxon>Nickievirus nickie</taxon>
    </lineage>
</organism>
<keyword evidence="2" id="KW-1185">Reference proteome</keyword>
<proteinExistence type="predicted"/>
<evidence type="ECO:0000313" key="2">
    <source>
        <dbReference type="Proteomes" id="UP000241592"/>
    </source>
</evidence>
<gene>
    <name evidence="1" type="ORF">CNR34_00113</name>
</gene>
<sequence length="63" mass="7532">MAPLKFEERLKQVCIAEMMQLLVVRADQLRRADEIRQREEDELEEAIQTEWQIETQKLMGGWA</sequence>
<accession>A0A2H4P798</accession>
<dbReference type="Proteomes" id="UP000241592">
    <property type="component" value="Segment"/>
</dbReference>
<name>A0A2H4P798_9CAUD</name>
<evidence type="ECO:0000313" key="1">
    <source>
        <dbReference type="EMBL" id="ATW58046.1"/>
    </source>
</evidence>